<reference evidence="8" key="2">
    <citation type="submission" date="2013-12" db="EMBL/GenBank/DDBJ databases">
        <authorList>
            <person name="Yu Y."/>
            <person name="Lee S."/>
            <person name="de Baynast K."/>
            <person name="Wissotski M."/>
            <person name="Liu L."/>
            <person name="Talag J."/>
            <person name="Goicoechea J."/>
            <person name="Angelova A."/>
            <person name="Jetty R."/>
            <person name="Kudrna D."/>
            <person name="Golser W."/>
            <person name="Rivera L."/>
            <person name="Zhang J."/>
            <person name="Wing R."/>
        </authorList>
    </citation>
    <scope>NUCLEOTIDE SEQUENCE</scope>
</reference>
<dbReference type="Proteomes" id="UP000032180">
    <property type="component" value="Chromosome 7"/>
</dbReference>
<feature type="signal peptide" evidence="6">
    <location>
        <begin position="1"/>
        <end position="29"/>
    </location>
</feature>
<evidence type="ECO:0000256" key="5">
    <source>
        <dbReference type="ARBA" id="ARBA00037228"/>
    </source>
</evidence>
<evidence type="ECO:0000313" key="7">
    <source>
        <dbReference type="EnsemblPlants" id="LPERR07G06990.1"/>
    </source>
</evidence>
<dbReference type="EnsemblPlants" id="LPERR07G06990.1">
    <property type="protein sequence ID" value="LPERR07G06990.1"/>
    <property type="gene ID" value="LPERR07G06990"/>
</dbReference>
<sequence>MAEAKLAILLCMSMVTLLVLSVIQNTATAENIQYPTMNRDHVPGNPQLNHPGANANIWTRGCEKIEHCRDNM</sequence>
<dbReference type="PANTHER" id="PTHR34270">
    <property type="entry name" value="PROTEIN RALF-LIKE 15-RELATED"/>
    <property type="match status" value="1"/>
</dbReference>
<dbReference type="Pfam" id="PF05498">
    <property type="entry name" value="RALF"/>
    <property type="match status" value="1"/>
</dbReference>
<comment type="function">
    <text evidence="5">Cell signaling peptide that may regulate plant stress, growth, and development. Mediates a rapid alkalinization of extracellular space by mediating a transient increase in the cytoplasmic Ca(2+) concentration leading to a calcium-dependent signaling events through a cell surface receptor and a concomitant activation of some intracellular mitogen-activated protein kinases.</text>
</comment>
<comment type="similarity">
    <text evidence="1">Belongs to the plant rapid alkalinization factor (RALF) family.</text>
</comment>
<keyword evidence="3 6" id="KW-0732">Signal</keyword>
<organism evidence="7 8">
    <name type="scientific">Leersia perrieri</name>
    <dbReference type="NCBI Taxonomy" id="77586"/>
    <lineage>
        <taxon>Eukaryota</taxon>
        <taxon>Viridiplantae</taxon>
        <taxon>Streptophyta</taxon>
        <taxon>Embryophyta</taxon>
        <taxon>Tracheophyta</taxon>
        <taxon>Spermatophyta</taxon>
        <taxon>Magnoliopsida</taxon>
        <taxon>Liliopsida</taxon>
        <taxon>Poales</taxon>
        <taxon>Poaceae</taxon>
        <taxon>BOP clade</taxon>
        <taxon>Oryzoideae</taxon>
        <taxon>Oryzeae</taxon>
        <taxon>Oryzinae</taxon>
        <taxon>Leersia</taxon>
    </lineage>
</organism>
<protein>
    <submittedName>
        <fullName evidence="7">Uncharacterized protein</fullName>
    </submittedName>
</protein>
<reference evidence="7 8" key="1">
    <citation type="submission" date="2012-08" db="EMBL/GenBank/DDBJ databases">
        <title>Oryza genome evolution.</title>
        <authorList>
            <person name="Wing R.A."/>
        </authorList>
    </citation>
    <scope>NUCLEOTIDE SEQUENCE</scope>
</reference>
<evidence type="ECO:0000256" key="2">
    <source>
        <dbReference type="ARBA" id="ARBA00022702"/>
    </source>
</evidence>
<dbReference type="HOGENOM" id="CLU_2691787_0_0_1"/>
<dbReference type="AlphaFoldDB" id="A0A0D9WX26"/>
<dbReference type="GO" id="GO:0005179">
    <property type="term" value="F:hormone activity"/>
    <property type="evidence" value="ECO:0007669"/>
    <property type="project" value="UniProtKB-KW"/>
</dbReference>
<feature type="chain" id="PRO_5002349677" evidence="6">
    <location>
        <begin position="30"/>
        <end position="72"/>
    </location>
</feature>
<evidence type="ECO:0000256" key="1">
    <source>
        <dbReference type="ARBA" id="ARBA00009178"/>
    </source>
</evidence>
<reference evidence="7" key="3">
    <citation type="submission" date="2015-04" db="UniProtKB">
        <authorList>
            <consortium name="EnsemblPlants"/>
        </authorList>
    </citation>
    <scope>IDENTIFICATION</scope>
</reference>
<proteinExistence type="inferred from homology"/>
<name>A0A0D9WX26_9ORYZ</name>
<evidence type="ECO:0000313" key="8">
    <source>
        <dbReference type="Proteomes" id="UP000032180"/>
    </source>
</evidence>
<evidence type="ECO:0000256" key="3">
    <source>
        <dbReference type="ARBA" id="ARBA00022729"/>
    </source>
</evidence>
<keyword evidence="2" id="KW-0372">Hormone</keyword>
<evidence type="ECO:0000256" key="4">
    <source>
        <dbReference type="ARBA" id="ARBA00023157"/>
    </source>
</evidence>
<dbReference type="InterPro" id="IPR008801">
    <property type="entry name" value="RALF"/>
</dbReference>
<dbReference type="PANTHER" id="PTHR34270:SF3">
    <property type="entry name" value="PROTEIN RALF-LIKE 16-RELATED"/>
    <property type="match status" value="1"/>
</dbReference>
<evidence type="ECO:0000256" key="6">
    <source>
        <dbReference type="SAM" id="SignalP"/>
    </source>
</evidence>
<accession>A0A0D9WX26</accession>
<keyword evidence="8" id="KW-1185">Reference proteome</keyword>
<keyword evidence="4" id="KW-1015">Disulfide bond</keyword>
<dbReference type="Gramene" id="LPERR07G06990.1">
    <property type="protein sequence ID" value="LPERR07G06990.1"/>
    <property type="gene ID" value="LPERR07G06990"/>
</dbReference>